<dbReference type="GO" id="GO:0009288">
    <property type="term" value="C:bacterial-type flagellum"/>
    <property type="evidence" value="ECO:0007669"/>
    <property type="project" value="UniProtKB-SubCell"/>
</dbReference>
<dbReference type="InterPro" id="IPR001492">
    <property type="entry name" value="Flagellin"/>
</dbReference>
<evidence type="ECO:0000313" key="6">
    <source>
        <dbReference type="EMBL" id="TSB01572.1"/>
    </source>
</evidence>
<dbReference type="Pfam" id="PF00669">
    <property type="entry name" value="Flagellin_N"/>
    <property type="match status" value="1"/>
</dbReference>
<name>A0A553WA73_9SPHN</name>
<proteinExistence type="inferred from homology"/>
<dbReference type="AlphaFoldDB" id="A0A553WA73"/>
<organism evidence="6 7">
    <name type="scientific">Sphingorhabdus contaminans</name>
    <dbReference type="NCBI Taxonomy" id="1343899"/>
    <lineage>
        <taxon>Bacteria</taxon>
        <taxon>Pseudomonadati</taxon>
        <taxon>Pseudomonadota</taxon>
        <taxon>Alphaproteobacteria</taxon>
        <taxon>Sphingomonadales</taxon>
        <taxon>Sphingomonadaceae</taxon>
        <taxon>Sphingorhabdus</taxon>
    </lineage>
</organism>
<gene>
    <name evidence="6" type="ORF">FOM92_10310</name>
</gene>
<evidence type="ECO:0000259" key="4">
    <source>
        <dbReference type="Pfam" id="PF00669"/>
    </source>
</evidence>
<dbReference type="RefSeq" id="WP_143776790.1">
    <property type="nucleotide sequence ID" value="NZ_VKKU01000002.1"/>
</dbReference>
<dbReference type="SUPFAM" id="SSF64518">
    <property type="entry name" value="Phase 1 flagellin"/>
    <property type="match status" value="1"/>
</dbReference>
<comment type="function">
    <text evidence="3">Flagellin is the subunit protein which polymerizes to form the filaments of bacterial flagella.</text>
</comment>
<dbReference type="GO" id="GO:0005576">
    <property type="term" value="C:extracellular region"/>
    <property type="evidence" value="ECO:0007669"/>
    <property type="project" value="UniProtKB-SubCell"/>
</dbReference>
<dbReference type="EMBL" id="VKKU01000002">
    <property type="protein sequence ID" value="TSB01572.1"/>
    <property type="molecule type" value="Genomic_DNA"/>
</dbReference>
<dbReference type="PANTHER" id="PTHR42792:SF1">
    <property type="entry name" value="FLAGELLAR HOOK-ASSOCIATED PROTEIN 3"/>
    <property type="match status" value="1"/>
</dbReference>
<keyword evidence="6" id="KW-0969">Cilium</keyword>
<feature type="domain" description="Flagellin N-terminal" evidence="4">
    <location>
        <begin position="20"/>
        <end position="137"/>
    </location>
</feature>
<keyword evidence="2 3" id="KW-0975">Bacterial flagellum</keyword>
<keyword evidence="6" id="KW-0282">Flagellum</keyword>
<dbReference type="Pfam" id="PF00700">
    <property type="entry name" value="Flagellin_C"/>
    <property type="match status" value="1"/>
</dbReference>
<dbReference type="InterPro" id="IPR001029">
    <property type="entry name" value="Flagellin_N"/>
</dbReference>
<evidence type="ECO:0000313" key="7">
    <source>
        <dbReference type="Proteomes" id="UP000320160"/>
    </source>
</evidence>
<evidence type="ECO:0000256" key="2">
    <source>
        <dbReference type="ARBA" id="ARBA00023143"/>
    </source>
</evidence>
<keyword evidence="3" id="KW-0964">Secreted</keyword>
<dbReference type="OrthoDB" id="7389561at2"/>
<comment type="subcellular location">
    <subcellularLocation>
        <location evidence="3">Secreted</location>
    </subcellularLocation>
    <subcellularLocation>
        <location evidence="3">Bacterial flagellum</location>
    </subcellularLocation>
</comment>
<keyword evidence="7" id="KW-1185">Reference proteome</keyword>
<feature type="domain" description="Flagellin C-terminal" evidence="5">
    <location>
        <begin position="194"/>
        <end position="275"/>
    </location>
</feature>
<dbReference type="Gene3D" id="1.20.1330.10">
    <property type="entry name" value="f41 fragment of flagellin, N-terminal domain"/>
    <property type="match status" value="1"/>
</dbReference>
<dbReference type="InterPro" id="IPR046358">
    <property type="entry name" value="Flagellin_C"/>
</dbReference>
<dbReference type="PANTHER" id="PTHR42792">
    <property type="entry name" value="FLAGELLIN"/>
    <property type="match status" value="1"/>
</dbReference>
<sequence>MINATGNRMTQEIQRQSRMAKRIADKQVQISTGKRLQRASDNPVATTRIADLARSQANDTARAANISLGISLTSQADVSLRQMSNLLARAKELTLAGANAATSAADRGTIALELASLADEIDSMALAKAANDQPLFASGANMAIRFDDNSIFAPVPTRAEVFEVGGVSITQTLRDTATAIAAGNMAQVAAGNTAVDGAINHAADMIAAVGLNAARLDRLNENSAQRAISTAEERSSLEDTDLSAAIAELNGMTLTLEAAQAAFARINRRTLMDFLS</sequence>
<dbReference type="Proteomes" id="UP000320160">
    <property type="component" value="Unassembled WGS sequence"/>
</dbReference>
<keyword evidence="6" id="KW-0966">Cell projection</keyword>
<accession>A0A553WA73</accession>
<comment type="similarity">
    <text evidence="1 3">Belongs to the bacterial flagellin family.</text>
</comment>
<dbReference type="GO" id="GO:0005198">
    <property type="term" value="F:structural molecule activity"/>
    <property type="evidence" value="ECO:0007669"/>
    <property type="project" value="UniProtKB-UniRule"/>
</dbReference>
<evidence type="ECO:0000256" key="1">
    <source>
        <dbReference type="ARBA" id="ARBA00005709"/>
    </source>
</evidence>
<reference evidence="6 7" key="1">
    <citation type="submission" date="2019-07" db="EMBL/GenBank/DDBJ databases">
        <authorList>
            <person name="Park M."/>
        </authorList>
    </citation>
    <scope>NUCLEOTIDE SEQUENCE [LARGE SCALE GENOMIC DNA]</scope>
    <source>
        <strain evidence="6 7">KCTC32445</strain>
    </source>
</reference>
<comment type="caution">
    <text evidence="6">The sequence shown here is derived from an EMBL/GenBank/DDBJ whole genome shotgun (WGS) entry which is preliminary data.</text>
</comment>
<evidence type="ECO:0000256" key="3">
    <source>
        <dbReference type="RuleBase" id="RU362073"/>
    </source>
</evidence>
<evidence type="ECO:0000259" key="5">
    <source>
        <dbReference type="Pfam" id="PF00700"/>
    </source>
</evidence>
<protein>
    <recommendedName>
        <fullName evidence="3">Flagellin</fullName>
    </recommendedName>
</protein>